<feature type="transmembrane region" description="Helical" evidence="1">
    <location>
        <begin position="124"/>
        <end position="146"/>
    </location>
</feature>
<gene>
    <name evidence="2" type="ORF">ACFFJP_17685</name>
</gene>
<dbReference type="EMBL" id="JBHLXP010000005">
    <property type="protein sequence ID" value="MFC0050136.1"/>
    <property type="molecule type" value="Genomic_DNA"/>
</dbReference>
<feature type="transmembrane region" description="Helical" evidence="1">
    <location>
        <begin position="152"/>
        <end position="181"/>
    </location>
</feature>
<keyword evidence="1" id="KW-1133">Transmembrane helix</keyword>
<feature type="transmembrane region" description="Helical" evidence="1">
    <location>
        <begin position="193"/>
        <end position="212"/>
    </location>
</feature>
<dbReference type="Proteomes" id="UP001589813">
    <property type="component" value="Unassembled WGS sequence"/>
</dbReference>
<feature type="transmembrane region" description="Helical" evidence="1">
    <location>
        <begin position="305"/>
        <end position="323"/>
    </location>
</feature>
<keyword evidence="1" id="KW-0812">Transmembrane</keyword>
<accession>A0ABV6BGZ8</accession>
<evidence type="ECO:0000256" key="1">
    <source>
        <dbReference type="SAM" id="Phobius"/>
    </source>
</evidence>
<feature type="transmembrane region" description="Helical" evidence="1">
    <location>
        <begin position="92"/>
        <end position="112"/>
    </location>
</feature>
<evidence type="ECO:0000313" key="3">
    <source>
        <dbReference type="Proteomes" id="UP001589813"/>
    </source>
</evidence>
<evidence type="ECO:0008006" key="4">
    <source>
        <dbReference type="Google" id="ProtNLM"/>
    </source>
</evidence>
<proteinExistence type="predicted"/>
<keyword evidence="3" id="KW-1185">Reference proteome</keyword>
<reference evidence="2 3" key="1">
    <citation type="submission" date="2024-09" db="EMBL/GenBank/DDBJ databases">
        <authorList>
            <person name="Sun Q."/>
            <person name="Mori K."/>
        </authorList>
    </citation>
    <scope>NUCLEOTIDE SEQUENCE [LARGE SCALE GENOMIC DNA]</scope>
    <source>
        <strain evidence="2 3">KCTC 23315</strain>
    </source>
</reference>
<name>A0ABV6BGZ8_9GAMM</name>
<evidence type="ECO:0000313" key="2">
    <source>
        <dbReference type="EMBL" id="MFC0050136.1"/>
    </source>
</evidence>
<dbReference type="RefSeq" id="WP_377247351.1">
    <property type="nucleotide sequence ID" value="NZ_JBHLXP010000005.1"/>
</dbReference>
<feature type="transmembrane region" description="Helical" evidence="1">
    <location>
        <begin position="232"/>
        <end position="250"/>
    </location>
</feature>
<feature type="transmembrane region" description="Helical" evidence="1">
    <location>
        <begin position="12"/>
        <end position="31"/>
    </location>
</feature>
<keyword evidence="1" id="KW-0472">Membrane</keyword>
<organism evidence="2 3">
    <name type="scientific">Rheinheimera tilapiae</name>
    <dbReference type="NCBI Taxonomy" id="875043"/>
    <lineage>
        <taxon>Bacteria</taxon>
        <taxon>Pseudomonadati</taxon>
        <taxon>Pseudomonadota</taxon>
        <taxon>Gammaproteobacteria</taxon>
        <taxon>Chromatiales</taxon>
        <taxon>Chromatiaceae</taxon>
        <taxon>Rheinheimera</taxon>
    </lineage>
</organism>
<feature type="transmembrane region" description="Helical" evidence="1">
    <location>
        <begin position="262"/>
        <end position="285"/>
    </location>
</feature>
<protein>
    <recommendedName>
        <fullName evidence="4">EpsG family protein</fullName>
    </recommendedName>
</protein>
<comment type="caution">
    <text evidence="2">The sequence shown here is derived from an EMBL/GenBank/DDBJ whole genome shotgun (WGS) entry which is preliminary data.</text>
</comment>
<sequence length="324" mass="37581">MSDVKYNSFENKIMALMVSLLFAIFFITVNWESVFGNQFEDRHVYYFIFQGKPDYDIEFNKETFFFFLFNEQLWNKGVRWLNVSVGLSLDEIFGGVTFLIALSYSYFVAVRVGLAAVPLIINPIFIDLACSQLRMAAAMVLLLLAFNTRIRTLALIFVCAAFFIHTASFLFCFIVFVVHFVIKWSEKYNFQNIVSCTLLVITGAIVAIAVGPLRVWILEFFGDRRVNYDVDASTWSYASIWVFLLGMAYFQRREFFRDYSNAIAVTFLSVFVFCTAFSVYGLRFLSAALPFIFVALFRFGTVERPLVILIFLAFSIVQWIYWVR</sequence>